<evidence type="ECO:0000313" key="3">
    <source>
        <dbReference type="Proteomes" id="UP000030764"/>
    </source>
</evidence>
<feature type="region of interest" description="Disordered" evidence="1">
    <location>
        <begin position="40"/>
        <end position="82"/>
    </location>
</feature>
<evidence type="ECO:0000313" key="2">
    <source>
        <dbReference type="EMBL" id="KFD56689.1"/>
    </source>
</evidence>
<reference evidence="2 3" key="1">
    <citation type="journal article" date="2014" name="Nat. Genet.">
        <title>Genome and transcriptome of the porcine whipworm Trichuris suis.</title>
        <authorList>
            <person name="Jex A.R."/>
            <person name="Nejsum P."/>
            <person name="Schwarz E.M."/>
            <person name="Hu L."/>
            <person name="Young N.D."/>
            <person name="Hall R.S."/>
            <person name="Korhonen P.K."/>
            <person name="Liao S."/>
            <person name="Thamsborg S."/>
            <person name="Xia J."/>
            <person name="Xu P."/>
            <person name="Wang S."/>
            <person name="Scheerlinck J.P."/>
            <person name="Hofmann A."/>
            <person name="Sternberg P.W."/>
            <person name="Wang J."/>
            <person name="Gasser R.B."/>
        </authorList>
    </citation>
    <scope>NUCLEOTIDE SEQUENCE [LARGE SCALE GENOMIC DNA]</scope>
    <source>
        <strain evidence="2">DCEP-RM93M</strain>
    </source>
</reference>
<dbReference type="EMBL" id="KL363192">
    <property type="protein sequence ID" value="KFD56689.1"/>
    <property type="molecule type" value="Genomic_DNA"/>
</dbReference>
<keyword evidence="3" id="KW-1185">Reference proteome</keyword>
<protein>
    <submittedName>
        <fullName evidence="2">Uncharacterized protein</fullName>
    </submittedName>
</protein>
<dbReference type="AlphaFoldDB" id="A0A085MHJ3"/>
<sequence length="120" mass="13446">MRSLTMVEVQSNGALQREAELIKEVVEEIVSLGKKLGGEGFDDMDVRDKEESIDSGPAELTEDDQLEMTGPEMLPGDDDEDLEEAVPKISPLWRTWQKDSGYLDRPSTSSMIWTPLCYGH</sequence>
<proteinExistence type="predicted"/>
<dbReference type="Proteomes" id="UP000030764">
    <property type="component" value="Unassembled WGS sequence"/>
</dbReference>
<accession>A0A085MHJ3</accession>
<name>A0A085MHJ3_9BILA</name>
<evidence type="ECO:0000256" key="1">
    <source>
        <dbReference type="SAM" id="MobiDB-lite"/>
    </source>
</evidence>
<gene>
    <name evidence="2" type="ORF">M513_02365</name>
</gene>
<organism evidence="2 3">
    <name type="scientific">Trichuris suis</name>
    <name type="common">pig whipworm</name>
    <dbReference type="NCBI Taxonomy" id="68888"/>
    <lineage>
        <taxon>Eukaryota</taxon>
        <taxon>Metazoa</taxon>
        <taxon>Ecdysozoa</taxon>
        <taxon>Nematoda</taxon>
        <taxon>Enoplea</taxon>
        <taxon>Dorylaimia</taxon>
        <taxon>Trichinellida</taxon>
        <taxon>Trichuridae</taxon>
        <taxon>Trichuris</taxon>
    </lineage>
</organism>